<keyword evidence="3" id="KW-1003">Cell membrane</keyword>
<feature type="domain" description="ABC transmembrane type-1" evidence="8">
    <location>
        <begin position="72"/>
        <end position="263"/>
    </location>
</feature>
<evidence type="ECO:0000256" key="4">
    <source>
        <dbReference type="ARBA" id="ARBA00022692"/>
    </source>
</evidence>
<gene>
    <name evidence="9" type="ORF">HZI73_15165</name>
</gene>
<keyword evidence="10" id="KW-1185">Reference proteome</keyword>
<dbReference type="InterPro" id="IPR000515">
    <property type="entry name" value="MetI-like"/>
</dbReference>
<feature type="transmembrane region" description="Helical" evidence="7">
    <location>
        <begin position="137"/>
        <end position="156"/>
    </location>
</feature>
<dbReference type="SUPFAM" id="SSF161098">
    <property type="entry name" value="MetI-like"/>
    <property type="match status" value="1"/>
</dbReference>
<dbReference type="EMBL" id="CP058649">
    <property type="protein sequence ID" value="QUI23542.1"/>
    <property type="molecule type" value="Genomic_DNA"/>
</dbReference>
<keyword evidence="4 7" id="KW-0812">Transmembrane</keyword>
<dbReference type="Pfam" id="PF00528">
    <property type="entry name" value="BPD_transp_1"/>
    <property type="match status" value="1"/>
</dbReference>
<dbReference type="PANTHER" id="PTHR43744">
    <property type="entry name" value="ABC TRANSPORTER PERMEASE PROTEIN MG189-RELATED-RELATED"/>
    <property type="match status" value="1"/>
</dbReference>
<proteinExistence type="inferred from homology"/>
<dbReference type="PROSITE" id="PS50928">
    <property type="entry name" value="ABC_TM1"/>
    <property type="match status" value="1"/>
</dbReference>
<dbReference type="GO" id="GO:0005886">
    <property type="term" value="C:plasma membrane"/>
    <property type="evidence" value="ECO:0007669"/>
    <property type="project" value="UniProtKB-SubCell"/>
</dbReference>
<accession>A0A8J8MLD8</accession>
<evidence type="ECO:0000256" key="1">
    <source>
        <dbReference type="ARBA" id="ARBA00004651"/>
    </source>
</evidence>
<feature type="transmembrane region" description="Helical" evidence="7">
    <location>
        <begin position="245"/>
        <end position="263"/>
    </location>
</feature>
<dbReference type="RefSeq" id="WP_212694227.1">
    <property type="nucleotide sequence ID" value="NZ_CP058649.1"/>
</dbReference>
<dbReference type="GO" id="GO:0055085">
    <property type="term" value="P:transmembrane transport"/>
    <property type="evidence" value="ECO:0007669"/>
    <property type="project" value="InterPro"/>
</dbReference>
<dbReference type="PANTHER" id="PTHR43744:SF12">
    <property type="entry name" value="ABC TRANSPORTER PERMEASE PROTEIN MG189-RELATED"/>
    <property type="match status" value="1"/>
</dbReference>
<feature type="transmembrane region" description="Helical" evidence="7">
    <location>
        <begin position="71"/>
        <end position="95"/>
    </location>
</feature>
<dbReference type="InterPro" id="IPR035906">
    <property type="entry name" value="MetI-like_sf"/>
</dbReference>
<feature type="transmembrane region" description="Helical" evidence="7">
    <location>
        <begin position="107"/>
        <end position="131"/>
    </location>
</feature>
<keyword evidence="2 7" id="KW-0813">Transport</keyword>
<reference evidence="9" key="1">
    <citation type="submission" date="2020-07" db="EMBL/GenBank/DDBJ databases">
        <title>Vallitalea pronyensis genome.</title>
        <authorList>
            <person name="Postec A."/>
        </authorList>
    </citation>
    <scope>NUCLEOTIDE SEQUENCE</scope>
    <source>
        <strain evidence="9">FatNI3</strain>
    </source>
</reference>
<dbReference type="KEGG" id="vpy:HZI73_15165"/>
<dbReference type="AlphaFoldDB" id="A0A8J8MLD8"/>
<evidence type="ECO:0000313" key="10">
    <source>
        <dbReference type="Proteomes" id="UP000683246"/>
    </source>
</evidence>
<organism evidence="9 10">
    <name type="scientific">Vallitalea pronyensis</name>
    <dbReference type="NCBI Taxonomy" id="1348613"/>
    <lineage>
        <taxon>Bacteria</taxon>
        <taxon>Bacillati</taxon>
        <taxon>Bacillota</taxon>
        <taxon>Clostridia</taxon>
        <taxon>Lachnospirales</taxon>
        <taxon>Vallitaleaceae</taxon>
        <taxon>Vallitalea</taxon>
    </lineage>
</organism>
<comment type="similarity">
    <text evidence="7">Belongs to the binding-protein-dependent transport system permease family.</text>
</comment>
<evidence type="ECO:0000256" key="6">
    <source>
        <dbReference type="ARBA" id="ARBA00023136"/>
    </source>
</evidence>
<feature type="transmembrane region" description="Helical" evidence="7">
    <location>
        <begin position="189"/>
        <end position="207"/>
    </location>
</feature>
<dbReference type="CDD" id="cd06261">
    <property type="entry name" value="TM_PBP2"/>
    <property type="match status" value="1"/>
</dbReference>
<name>A0A8J8MLD8_9FIRM</name>
<dbReference type="Gene3D" id="1.10.3720.10">
    <property type="entry name" value="MetI-like"/>
    <property type="match status" value="1"/>
</dbReference>
<evidence type="ECO:0000256" key="3">
    <source>
        <dbReference type="ARBA" id="ARBA00022475"/>
    </source>
</evidence>
<sequence length="277" mass="31577">MNKKRKYIKWILYGMLIIYGLFTLFPFLWAVSASFKTYKEITGGGLNLIPKQPTIQAFNKLFMIDPNFLRWVINSFFICTIGTFINVFFNSMAGYALARLNFKGKHFVYYGVLISIMVPGQVLLIPNYLIVKSLGLLNSYNAIIIPAAVNATYIVMMRQFYINFPKDIEEAAAIDGLGRLGTFLRISMPLARPAIATQAVFIFLGFWNEFLKPKLYLSDPSKYTLTVGIQSMMSRYSGITQWDEVMAASLISLLPILVIYTVLNKYFMQGIRMDGEK</sequence>
<keyword evidence="5 7" id="KW-1133">Transmembrane helix</keyword>
<dbReference type="Proteomes" id="UP000683246">
    <property type="component" value="Chromosome"/>
</dbReference>
<comment type="subcellular location">
    <subcellularLocation>
        <location evidence="1 7">Cell membrane</location>
        <topology evidence="1 7">Multi-pass membrane protein</topology>
    </subcellularLocation>
</comment>
<evidence type="ECO:0000256" key="5">
    <source>
        <dbReference type="ARBA" id="ARBA00022989"/>
    </source>
</evidence>
<feature type="transmembrane region" description="Helical" evidence="7">
    <location>
        <begin position="12"/>
        <end position="31"/>
    </location>
</feature>
<keyword evidence="6 7" id="KW-0472">Membrane</keyword>
<evidence type="ECO:0000256" key="2">
    <source>
        <dbReference type="ARBA" id="ARBA00022448"/>
    </source>
</evidence>
<evidence type="ECO:0000313" key="9">
    <source>
        <dbReference type="EMBL" id="QUI23542.1"/>
    </source>
</evidence>
<evidence type="ECO:0000259" key="8">
    <source>
        <dbReference type="PROSITE" id="PS50928"/>
    </source>
</evidence>
<protein>
    <submittedName>
        <fullName evidence="9">Carbohydrate ABC transporter permease</fullName>
    </submittedName>
</protein>
<evidence type="ECO:0000256" key="7">
    <source>
        <dbReference type="RuleBase" id="RU363032"/>
    </source>
</evidence>